<evidence type="ECO:0000313" key="1">
    <source>
        <dbReference type="EMBL" id="KAF2464256.1"/>
    </source>
</evidence>
<keyword evidence="2" id="KW-1185">Reference proteome</keyword>
<comment type="caution">
    <text evidence="1">The sequence shown here is derived from an EMBL/GenBank/DDBJ whole genome shotgun (WGS) entry which is preliminary data.</text>
</comment>
<evidence type="ECO:0000313" key="2">
    <source>
        <dbReference type="Proteomes" id="UP000799755"/>
    </source>
</evidence>
<gene>
    <name evidence="1" type="ORF">BDR25DRAFT_242804</name>
</gene>
<accession>A0ACB6QDN8</accession>
<sequence>MSAAGPSGPSASASDPTAAPTATSPPQEGIYDETVQELELDTATPSDSDADSAFDGHSTASTSLASSILNYEYSNGRRYHGYRSGAYVLPNDEDEQDRLDLLHHIFLLILNGKLYDAPIPQTPTRILDIGTGTGIWAIDFADENPGSEILGTDLSPIQPSWVPPNAKFYIDDAESEWVYSPSEAFDFIHVRCLSGSINDWDKLCTQAYTHLQPGGWLEFQEPEAWVVSDDDTIQQAENLRHWQDLCNEAAAKFQKDIRCADSLKQRMTNSGFVDIHEKVVKVPIGPWPKDPKMKEIGRYQREHMAMGIEPYTLGFIGKILGWSEQECRVLIAKVVNDVRNKNLHMYIRFFFVCGRKSGA</sequence>
<name>A0ACB6QDN8_9PLEO</name>
<dbReference type="EMBL" id="MU003538">
    <property type="protein sequence ID" value="KAF2464256.1"/>
    <property type="molecule type" value="Genomic_DNA"/>
</dbReference>
<reference evidence="1" key="1">
    <citation type="journal article" date="2020" name="Stud. Mycol.">
        <title>101 Dothideomycetes genomes: a test case for predicting lifestyles and emergence of pathogens.</title>
        <authorList>
            <person name="Haridas S."/>
            <person name="Albert R."/>
            <person name="Binder M."/>
            <person name="Bloem J."/>
            <person name="Labutti K."/>
            <person name="Salamov A."/>
            <person name="Andreopoulos B."/>
            <person name="Baker S."/>
            <person name="Barry K."/>
            <person name="Bills G."/>
            <person name="Bluhm B."/>
            <person name="Cannon C."/>
            <person name="Castanera R."/>
            <person name="Culley D."/>
            <person name="Daum C."/>
            <person name="Ezra D."/>
            <person name="Gonzalez J."/>
            <person name="Henrissat B."/>
            <person name="Kuo A."/>
            <person name="Liang C."/>
            <person name="Lipzen A."/>
            <person name="Lutzoni F."/>
            <person name="Magnuson J."/>
            <person name="Mondo S."/>
            <person name="Nolan M."/>
            <person name="Ohm R."/>
            <person name="Pangilinan J."/>
            <person name="Park H.-J."/>
            <person name="Ramirez L."/>
            <person name="Alfaro M."/>
            <person name="Sun H."/>
            <person name="Tritt A."/>
            <person name="Yoshinaga Y."/>
            <person name="Zwiers L.-H."/>
            <person name="Turgeon B."/>
            <person name="Goodwin S."/>
            <person name="Spatafora J."/>
            <person name="Crous P."/>
            <person name="Grigoriev I."/>
        </authorList>
    </citation>
    <scope>NUCLEOTIDE SEQUENCE</scope>
    <source>
        <strain evidence="1">ATCC 200398</strain>
    </source>
</reference>
<protein>
    <submittedName>
        <fullName evidence="1">S-adenosyl-L-methionine-dependent methyltransferase</fullName>
    </submittedName>
</protein>
<proteinExistence type="predicted"/>
<dbReference type="Proteomes" id="UP000799755">
    <property type="component" value="Unassembled WGS sequence"/>
</dbReference>
<keyword evidence="1" id="KW-0808">Transferase</keyword>
<keyword evidence="1" id="KW-0489">Methyltransferase</keyword>
<organism evidence="1 2">
    <name type="scientific">Lindgomyces ingoldianus</name>
    <dbReference type="NCBI Taxonomy" id="673940"/>
    <lineage>
        <taxon>Eukaryota</taxon>
        <taxon>Fungi</taxon>
        <taxon>Dikarya</taxon>
        <taxon>Ascomycota</taxon>
        <taxon>Pezizomycotina</taxon>
        <taxon>Dothideomycetes</taxon>
        <taxon>Pleosporomycetidae</taxon>
        <taxon>Pleosporales</taxon>
        <taxon>Lindgomycetaceae</taxon>
        <taxon>Lindgomyces</taxon>
    </lineage>
</organism>